<dbReference type="GO" id="GO:0003735">
    <property type="term" value="F:structural constituent of ribosome"/>
    <property type="evidence" value="ECO:0007669"/>
    <property type="project" value="InterPro"/>
</dbReference>
<proteinExistence type="inferred from homology"/>
<keyword evidence="4" id="KW-0496">Mitochondrion</keyword>
<dbReference type="SUPFAM" id="SSF110324">
    <property type="entry name" value="Ribosomal L27 protein-like"/>
    <property type="match status" value="1"/>
</dbReference>
<evidence type="ECO:0000256" key="1">
    <source>
        <dbReference type="ARBA" id="ARBA00004173"/>
    </source>
</evidence>
<dbReference type="AlphaFoldDB" id="A0A1B8GJ87"/>
<evidence type="ECO:0000256" key="3">
    <source>
        <dbReference type="ARBA" id="ARBA00022980"/>
    </source>
</evidence>
<evidence type="ECO:0000256" key="6">
    <source>
        <dbReference type="ARBA" id="ARBA00035267"/>
    </source>
</evidence>
<evidence type="ECO:0000313" key="9">
    <source>
        <dbReference type="Proteomes" id="UP000091956"/>
    </source>
</evidence>
<dbReference type="NCBIfam" id="TIGR00062">
    <property type="entry name" value="L27"/>
    <property type="match status" value="1"/>
</dbReference>
<evidence type="ECO:0000256" key="4">
    <source>
        <dbReference type="ARBA" id="ARBA00023128"/>
    </source>
</evidence>
<dbReference type="Proteomes" id="UP000091956">
    <property type="component" value="Unassembled WGS sequence"/>
</dbReference>
<evidence type="ECO:0000256" key="7">
    <source>
        <dbReference type="SAM" id="MobiDB-lite"/>
    </source>
</evidence>
<dbReference type="InterPro" id="IPR018261">
    <property type="entry name" value="Ribosomal_bL27_CS"/>
</dbReference>
<dbReference type="PANTHER" id="PTHR15893">
    <property type="entry name" value="RIBOSOMAL PROTEIN L27"/>
    <property type="match status" value="1"/>
</dbReference>
<dbReference type="GO" id="GO:0006412">
    <property type="term" value="P:translation"/>
    <property type="evidence" value="ECO:0007669"/>
    <property type="project" value="InterPro"/>
</dbReference>
<reference evidence="9" key="2">
    <citation type="journal article" date="2018" name="Nat. Commun.">
        <title>Extreme sensitivity to ultraviolet light in the fungal pathogen causing white-nose syndrome of bats.</title>
        <authorList>
            <person name="Palmer J.M."/>
            <person name="Drees K.P."/>
            <person name="Foster J.T."/>
            <person name="Lindner D.L."/>
        </authorList>
    </citation>
    <scope>NUCLEOTIDE SEQUENCE [LARGE SCALE GENOMIC DNA]</scope>
    <source>
        <strain evidence="9">UAMH 10579</strain>
    </source>
</reference>
<accession>A0A1B8GJ87</accession>
<sequence>MLIQRLQPPLRASLTSIARSGASNSHTGLHEAFAALRLCQKETQGGNLNFVRYATHKAQGAVNKAKDGPGKRLGCKKSGEQYVIPGNIIFRQRGTHWFPGDNCAMGRDHTIYATESGYVKYYKDPERHPKRQYIGVVFERNQVLPLPRNSMRRRRLGLAASQMEFSTVAETPEVVEESAELQGEEGAVQTQVSAPAPAKKVRERKGEEGRVLTLRPGYMYREANWEIGRAAERAKIQVRAFKPRDRWTAWKKATVRKVANAGKRGLRGGGKQGKK</sequence>
<evidence type="ECO:0000256" key="2">
    <source>
        <dbReference type="ARBA" id="ARBA00010797"/>
    </source>
</evidence>
<dbReference type="GeneID" id="28839483"/>
<dbReference type="RefSeq" id="XP_018129645.1">
    <property type="nucleotide sequence ID" value="XM_018275551.2"/>
</dbReference>
<dbReference type="PROSITE" id="PS00831">
    <property type="entry name" value="RIBOSOMAL_L27"/>
    <property type="match status" value="1"/>
</dbReference>
<keyword evidence="9" id="KW-1185">Reference proteome</keyword>
<feature type="region of interest" description="Disordered" evidence="7">
    <location>
        <begin position="182"/>
        <end position="206"/>
    </location>
</feature>
<keyword evidence="5" id="KW-0687">Ribonucleoprotein</keyword>
<comment type="subcellular location">
    <subcellularLocation>
        <location evidence="1">Mitochondrion</location>
    </subcellularLocation>
</comment>
<comment type="similarity">
    <text evidence="2">Belongs to the bacterial ribosomal protein bL27 family.</text>
</comment>
<dbReference type="Pfam" id="PF01016">
    <property type="entry name" value="Ribosomal_L27"/>
    <property type="match status" value="1"/>
</dbReference>
<protein>
    <recommendedName>
        <fullName evidence="6">Large ribosomal subunit protein bL27m</fullName>
    </recommendedName>
</protein>
<dbReference type="OrthoDB" id="1867012at2759"/>
<evidence type="ECO:0000313" key="8">
    <source>
        <dbReference type="EMBL" id="OBT95912.1"/>
    </source>
</evidence>
<dbReference type="InterPro" id="IPR001684">
    <property type="entry name" value="Ribosomal_bL27"/>
</dbReference>
<dbReference type="Gene3D" id="2.40.50.100">
    <property type="match status" value="1"/>
</dbReference>
<dbReference type="GO" id="GO:0005762">
    <property type="term" value="C:mitochondrial large ribosomal subunit"/>
    <property type="evidence" value="ECO:0007669"/>
    <property type="project" value="TreeGrafter"/>
</dbReference>
<dbReference type="FunFam" id="2.40.50.100:FF:000042">
    <property type="entry name" value="50S ribosomal protein L27"/>
    <property type="match status" value="1"/>
</dbReference>
<gene>
    <name evidence="8" type="primary">MRPL2</name>
    <name evidence="8" type="ORF">VE01_06097</name>
</gene>
<organism evidence="8 9">
    <name type="scientific">Pseudogymnoascus verrucosus</name>
    <dbReference type="NCBI Taxonomy" id="342668"/>
    <lineage>
        <taxon>Eukaryota</taxon>
        <taxon>Fungi</taxon>
        <taxon>Dikarya</taxon>
        <taxon>Ascomycota</taxon>
        <taxon>Pezizomycotina</taxon>
        <taxon>Leotiomycetes</taxon>
        <taxon>Thelebolales</taxon>
        <taxon>Thelebolaceae</taxon>
        <taxon>Pseudogymnoascus</taxon>
    </lineage>
</organism>
<dbReference type="EMBL" id="KV460232">
    <property type="protein sequence ID" value="OBT95912.1"/>
    <property type="molecule type" value="Genomic_DNA"/>
</dbReference>
<dbReference type="STRING" id="342668.A0A1B8GJ87"/>
<reference evidence="8 9" key="1">
    <citation type="submission" date="2016-03" db="EMBL/GenBank/DDBJ databases">
        <title>Comparative genomics of Pseudogymnoascus destructans, the fungus causing white-nose syndrome of bats.</title>
        <authorList>
            <person name="Palmer J.M."/>
            <person name="Drees K.P."/>
            <person name="Foster J.T."/>
            <person name="Lindner D.L."/>
        </authorList>
    </citation>
    <scope>NUCLEOTIDE SEQUENCE [LARGE SCALE GENOMIC DNA]</scope>
    <source>
        <strain evidence="8 9">UAMH 10579</strain>
    </source>
</reference>
<dbReference type="PANTHER" id="PTHR15893:SF0">
    <property type="entry name" value="LARGE RIBOSOMAL SUBUNIT PROTEIN BL27M"/>
    <property type="match status" value="1"/>
</dbReference>
<keyword evidence="3 8" id="KW-0689">Ribosomal protein</keyword>
<evidence type="ECO:0000256" key="5">
    <source>
        <dbReference type="ARBA" id="ARBA00023274"/>
    </source>
</evidence>
<dbReference type="PRINTS" id="PR00063">
    <property type="entry name" value="RIBOSOMALL27"/>
</dbReference>
<name>A0A1B8GJ87_9PEZI</name>